<name>A0A1I3Y5E4_9PROT</name>
<dbReference type="Pfam" id="PF13641">
    <property type="entry name" value="Glyco_tranf_2_3"/>
    <property type="match status" value="1"/>
</dbReference>
<proteinExistence type="predicted"/>
<evidence type="ECO:0000313" key="9">
    <source>
        <dbReference type="Proteomes" id="UP000199473"/>
    </source>
</evidence>
<protein>
    <submittedName>
        <fullName evidence="8">Cellulose synthase (UDP-forming)</fullName>
    </submittedName>
</protein>
<dbReference type="PANTHER" id="PTHR43867:SF2">
    <property type="entry name" value="CELLULOSE SYNTHASE CATALYTIC SUBUNIT A [UDP-FORMING]"/>
    <property type="match status" value="1"/>
</dbReference>
<evidence type="ECO:0000313" key="8">
    <source>
        <dbReference type="EMBL" id="SFK26992.1"/>
    </source>
</evidence>
<keyword evidence="2" id="KW-0328">Glycosyltransferase</keyword>
<dbReference type="InterPro" id="IPR050321">
    <property type="entry name" value="Glycosyltr_2/OpgH_subfam"/>
</dbReference>
<evidence type="ECO:0000256" key="1">
    <source>
        <dbReference type="ARBA" id="ARBA00004141"/>
    </source>
</evidence>
<dbReference type="EMBL" id="FOSQ01000001">
    <property type="protein sequence ID" value="SFK26992.1"/>
    <property type="molecule type" value="Genomic_DNA"/>
</dbReference>
<dbReference type="Proteomes" id="UP000199473">
    <property type="component" value="Unassembled WGS sequence"/>
</dbReference>
<dbReference type="STRING" id="1123062.SAMN02745775_101983"/>
<feature type="transmembrane region" description="Helical" evidence="7">
    <location>
        <begin position="12"/>
        <end position="31"/>
    </location>
</feature>
<feature type="transmembrane region" description="Helical" evidence="7">
    <location>
        <begin position="522"/>
        <end position="540"/>
    </location>
</feature>
<dbReference type="Gene3D" id="3.90.550.10">
    <property type="entry name" value="Spore Coat Polysaccharide Biosynthesis Protein SpsA, Chain A"/>
    <property type="match status" value="1"/>
</dbReference>
<dbReference type="GO" id="GO:0005886">
    <property type="term" value="C:plasma membrane"/>
    <property type="evidence" value="ECO:0007669"/>
    <property type="project" value="TreeGrafter"/>
</dbReference>
<feature type="transmembrane region" description="Helical" evidence="7">
    <location>
        <begin position="38"/>
        <end position="55"/>
    </location>
</feature>
<evidence type="ECO:0000256" key="5">
    <source>
        <dbReference type="ARBA" id="ARBA00022989"/>
    </source>
</evidence>
<keyword evidence="3" id="KW-0808">Transferase</keyword>
<dbReference type="RefSeq" id="WP_217648612.1">
    <property type="nucleotide sequence ID" value="NZ_FOSQ01000001.1"/>
</dbReference>
<feature type="transmembrane region" description="Helical" evidence="7">
    <location>
        <begin position="443"/>
        <end position="464"/>
    </location>
</feature>
<evidence type="ECO:0000256" key="3">
    <source>
        <dbReference type="ARBA" id="ARBA00022679"/>
    </source>
</evidence>
<keyword evidence="6 7" id="KW-0472">Membrane</keyword>
<evidence type="ECO:0000256" key="6">
    <source>
        <dbReference type="ARBA" id="ARBA00023136"/>
    </source>
</evidence>
<accession>A0A1I3Y5E4</accession>
<sequence length="665" mass="73166">MIGGAPWDLQAALSWGAGFALAALLLALLLNRARPFDRLLFTGCAMLPILIYLHWRITQTLPAFDIAFEPLWARFFLVFETISIAYTLGAALIMTRCSAERVRAQANAAEALLEARGDWPAVDIFICTYNEKLEVLEKAIVSALALDYPRDRFTVWVLDDTRRAWLREYCEEVGASYLTRPDNKGAKAGNLNSGYRQTAATTKAPLILVLDADFAPQRQMLKRMVGLFLDPKVGVVQTPQFYFNPDPIQHNLGIAGSWVDDQRVFFDLFQPAKDAWGCAFCVGTGFIVRRDLLDRMGGFPEGAVSEDIYLTYSLLRRGFETRWLNERLSIGLSAEDMAEYCTQRARWCLGTIQVALLRDGPFVGRGYTLGQRLHYLHGLLHWLSKPFLLLLLIGPAIYWVFGVPAFQADHVDFVTYGVPALACFWVHSAWISGGRSLPLFTEVSHAVAALPVTMSLVAAALRPFGRPFKVTAKGRSRTAMTFNRGFALGFGAILAANLAGIAWSLIGPDNPVEVAAEDVMNIVWASIAIVLALVCLLVCCELPRPRGEERFDVFWRLPGLVVEDCSVSGARLRYGDPAAAPAAGAVVDLVLPEAGPVRGVVVRQGAPGVVGITWQVDPVARLRIIALLFSRAPDNIARAGRLGVALRGLWARVRNPDGRQRPKAG</sequence>
<feature type="transmembrane region" description="Helical" evidence="7">
    <location>
        <begin position="75"/>
        <end position="94"/>
    </location>
</feature>
<comment type="subcellular location">
    <subcellularLocation>
        <location evidence="1">Membrane</location>
        <topology evidence="1">Multi-pass membrane protein</topology>
    </subcellularLocation>
</comment>
<feature type="transmembrane region" description="Helical" evidence="7">
    <location>
        <begin position="485"/>
        <end position="506"/>
    </location>
</feature>
<keyword evidence="9" id="KW-1185">Reference proteome</keyword>
<dbReference type="CDD" id="cd06421">
    <property type="entry name" value="CESA_CelA_like"/>
    <property type="match status" value="1"/>
</dbReference>
<dbReference type="PANTHER" id="PTHR43867">
    <property type="entry name" value="CELLULOSE SYNTHASE CATALYTIC SUBUNIT A [UDP-FORMING]"/>
    <property type="match status" value="1"/>
</dbReference>
<feature type="transmembrane region" description="Helical" evidence="7">
    <location>
        <begin position="387"/>
        <end position="406"/>
    </location>
</feature>
<keyword evidence="5 7" id="KW-1133">Transmembrane helix</keyword>
<evidence type="ECO:0000256" key="7">
    <source>
        <dbReference type="SAM" id="Phobius"/>
    </source>
</evidence>
<gene>
    <name evidence="8" type="ORF">SAMN02745775_101983</name>
</gene>
<keyword evidence="4 7" id="KW-0812">Transmembrane</keyword>
<evidence type="ECO:0000256" key="4">
    <source>
        <dbReference type="ARBA" id="ARBA00022692"/>
    </source>
</evidence>
<dbReference type="SUPFAM" id="SSF53448">
    <property type="entry name" value="Nucleotide-diphospho-sugar transferases"/>
    <property type="match status" value="1"/>
</dbReference>
<evidence type="ECO:0000256" key="2">
    <source>
        <dbReference type="ARBA" id="ARBA00022676"/>
    </source>
</evidence>
<dbReference type="InterPro" id="IPR029044">
    <property type="entry name" value="Nucleotide-diphossugar_trans"/>
</dbReference>
<organism evidence="8 9">
    <name type="scientific">Falsiroseomonas stagni DSM 19981</name>
    <dbReference type="NCBI Taxonomy" id="1123062"/>
    <lineage>
        <taxon>Bacteria</taxon>
        <taxon>Pseudomonadati</taxon>
        <taxon>Pseudomonadota</taxon>
        <taxon>Alphaproteobacteria</taxon>
        <taxon>Acetobacterales</taxon>
        <taxon>Roseomonadaceae</taxon>
        <taxon>Falsiroseomonas</taxon>
    </lineage>
</organism>
<reference evidence="8 9" key="1">
    <citation type="submission" date="2016-10" db="EMBL/GenBank/DDBJ databases">
        <authorList>
            <person name="de Groot N.N."/>
        </authorList>
    </citation>
    <scope>NUCLEOTIDE SEQUENCE [LARGE SCALE GENOMIC DNA]</scope>
    <source>
        <strain evidence="8 9">DSM 19981</strain>
    </source>
</reference>
<dbReference type="AlphaFoldDB" id="A0A1I3Y5E4"/>
<dbReference type="GO" id="GO:0016758">
    <property type="term" value="F:hexosyltransferase activity"/>
    <property type="evidence" value="ECO:0007669"/>
    <property type="project" value="TreeGrafter"/>
</dbReference>